<evidence type="ECO:0000256" key="11">
    <source>
        <dbReference type="ARBA" id="ARBA00049267"/>
    </source>
</evidence>
<dbReference type="Gene3D" id="1.10.45.10">
    <property type="entry name" value="Vanillyl-alcohol Oxidase, Chain A, domain 4"/>
    <property type="match status" value="1"/>
</dbReference>
<dbReference type="FunFam" id="1.10.45.10:FF:000001">
    <property type="entry name" value="D-lactate dehydrogenase mitochondrial"/>
    <property type="match status" value="1"/>
</dbReference>
<dbReference type="FunFam" id="3.30.465.10:FF:000001">
    <property type="entry name" value="D-2-hydroxyglutarate dehydrogenase, mitochondrial"/>
    <property type="match status" value="1"/>
</dbReference>
<proteinExistence type="inferred from homology"/>
<dbReference type="GO" id="GO:0051990">
    <property type="term" value="F:(R)-2-hydroxyglutarate dehydrogenase activity"/>
    <property type="evidence" value="ECO:0007669"/>
    <property type="project" value="UniProtKB-EC"/>
</dbReference>
<comment type="caution">
    <text evidence="13">The sequence shown here is derived from an EMBL/GenBank/DDBJ whole genome shotgun (WGS) entry which is preliminary data.</text>
</comment>
<keyword evidence="14" id="KW-1185">Reference proteome</keyword>
<evidence type="ECO:0000256" key="5">
    <source>
        <dbReference type="ARBA" id="ARBA00022827"/>
    </source>
</evidence>
<dbReference type="Gene3D" id="3.30.70.2190">
    <property type="match status" value="1"/>
</dbReference>
<dbReference type="SUPFAM" id="SSF55103">
    <property type="entry name" value="FAD-linked oxidases, C-terminal domain"/>
    <property type="match status" value="1"/>
</dbReference>
<dbReference type="Gene3D" id="3.30.43.10">
    <property type="entry name" value="Uridine Diphospho-n-acetylenolpyruvylglucosamine Reductase, domain 2"/>
    <property type="match status" value="1"/>
</dbReference>
<gene>
    <name evidence="13" type="primary">d2hgdh</name>
    <name evidence="13" type="ORF">CDAR_179821</name>
</gene>
<dbReference type="GO" id="GO:0005739">
    <property type="term" value="C:mitochondrion"/>
    <property type="evidence" value="ECO:0007669"/>
    <property type="project" value="TreeGrafter"/>
</dbReference>
<evidence type="ECO:0000256" key="1">
    <source>
        <dbReference type="ARBA" id="ARBA00001974"/>
    </source>
</evidence>
<evidence type="ECO:0000256" key="10">
    <source>
        <dbReference type="ARBA" id="ARBA00045410"/>
    </source>
</evidence>
<dbReference type="InterPro" id="IPR051264">
    <property type="entry name" value="FAD-oxidored/transferase_4"/>
</dbReference>
<dbReference type="PROSITE" id="PS51387">
    <property type="entry name" value="FAD_PCMH"/>
    <property type="match status" value="1"/>
</dbReference>
<keyword evidence="5" id="KW-0274">FAD</keyword>
<sequence>MMHKKYSTIAKHFIPISRFLYIYKGAEIVPYTHKIHKSTFSTVTRGNYNSLKSKDVDFFSSLLGSSRIIQNVEELEAYNIDWLRSHKGSSSIVLRPKTTEEVSEILKYCNKQKLAICPQGGNTGLVGGSIPIFDEIVVSMSLMNKIIHFDDTTGILQCQSGCILETLENFVNEKEFTVPVDLGAKGSCQIGGNISTNAGGLRLIRYGSLHGNVLGLKAVLPNGDILDCMNTMRKNNTGYDLKHLFIGSEGTLGIVTEAAILCYPKSSDTAVAFLGCNSFQDVMNTAKIVRQKLPQLLSSLEMLDDQAADTVRDNLKLSIPIATHPFYVLVEISGSDSSYNEQKLNECLSFLMEHNYINDGTIATEPSRIKVLWSIRERITEALLQEGCGYKYDISLPLSDFYKIVEVMRERLGRRVTRCVAYGHVGDGNVHFNATTRTFDPEVLALIEPFIYEWTSKRNGSISAEHGIGYKKTKYLHFNKSNDAINLMRSMKKLMDPNGILNPYKGSPGRRYVASLLLVFQEELDILRYSEKRMRRDTIADTDSDIVWHL</sequence>
<dbReference type="Pfam" id="PF01565">
    <property type="entry name" value="FAD_binding_4"/>
    <property type="match status" value="1"/>
</dbReference>
<comment type="similarity">
    <text evidence="3">Belongs to the FAD-binding oxidoreductase/transferase type 4 family.</text>
</comment>
<evidence type="ECO:0000313" key="13">
    <source>
        <dbReference type="EMBL" id="GIY38745.1"/>
    </source>
</evidence>
<dbReference type="InterPro" id="IPR004113">
    <property type="entry name" value="FAD-bd_oxidored_4_C"/>
</dbReference>
<accession>A0AAV4SX86</accession>
<evidence type="ECO:0000256" key="8">
    <source>
        <dbReference type="ARBA" id="ARBA00039003"/>
    </source>
</evidence>
<feature type="domain" description="FAD-binding PCMH-type" evidence="12">
    <location>
        <begin position="86"/>
        <end position="265"/>
    </location>
</feature>
<comment type="subcellular location">
    <subcellularLocation>
        <location evidence="2">Peroxisome</location>
    </subcellularLocation>
</comment>
<evidence type="ECO:0000313" key="14">
    <source>
        <dbReference type="Proteomes" id="UP001054837"/>
    </source>
</evidence>
<dbReference type="AlphaFoldDB" id="A0AAV4SX86"/>
<dbReference type="SUPFAM" id="SSF56176">
    <property type="entry name" value="FAD-binding/transporter-associated domain-like"/>
    <property type="match status" value="1"/>
</dbReference>
<dbReference type="EC" id="1.1.99.39" evidence="8"/>
<organism evidence="13 14">
    <name type="scientific">Caerostris darwini</name>
    <dbReference type="NCBI Taxonomy" id="1538125"/>
    <lineage>
        <taxon>Eukaryota</taxon>
        <taxon>Metazoa</taxon>
        <taxon>Ecdysozoa</taxon>
        <taxon>Arthropoda</taxon>
        <taxon>Chelicerata</taxon>
        <taxon>Arachnida</taxon>
        <taxon>Araneae</taxon>
        <taxon>Araneomorphae</taxon>
        <taxon>Entelegynae</taxon>
        <taxon>Araneoidea</taxon>
        <taxon>Araneidae</taxon>
        <taxon>Caerostris</taxon>
    </lineage>
</organism>
<dbReference type="InterPro" id="IPR006094">
    <property type="entry name" value="Oxid_FAD_bind_N"/>
</dbReference>
<evidence type="ECO:0000256" key="3">
    <source>
        <dbReference type="ARBA" id="ARBA00008000"/>
    </source>
</evidence>
<keyword evidence="7" id="KW-0576">Peroxisome</keyword>
<dbReference type="FunFam" id="3.30.70.2740:FF:000002">
    <property type="entry name" value="D-2-hydroxyglutarate dehydrogenase mitochondrial"/>
    <property type="match status" value="1"/>
</dbReference>
<dbReference type="InterPro" id="IPR016169">
    <property type="entry name" value="FAD-bd_PCMH_sub2"/>
</dbReference>
<dbReference type="InterPro" id="IPR016166">
    <property type="entry name" value="FAD-bd_PCMH"/>
</dbReference>
<dbReference type="InterPro" id="IPR016171">
    <property type="entry name" value="Vanillyl_alc_oxidase_C-sub2"/>
</dbReference>
<dbReference type="FunFam" id="3.30.70.2190:FF:000001">
    <property type="entry name" value="D-2-hydroxyglutarate dehydrogenase mitochondrial"/>
    <property type="match status" value="1"/>
</dbReference>
<evidence type="ECO:0000259" key="12">
    <source>
        <dbReference type="PROSITE" id="PS51387"/>
    </source>
</evidence>
<comment type="catalytic activity">
    <reaction evidence="11">
        <text>(R)-malate + A = oxaloacetate + AH2</text>
        <dbReference type="Rhea" id="RHEA:67460"/>
        <dbReference type="ChEBI" id="CHEBI:13193"/>
        <dbReference type="ChEBI" id="CHEBI:15588"/>
        <dbReference type="ChEBI" id="CHEBI:16452"/>
        <dbReference type="ChEBI" id="CHEBI:17499"/>
    </reaction>
    <physiologicalReaction direction="left-to-right" evidence="11">
        <dbReference type="Rhea" id="RHEA:67461"/>
    </physiologicalReaction>
</comment>
<evidence type="ECO:0000256" key="4">
    <source>
        <dbReference type="ARBA" id="ARBA00022630"/>
    </source>
</evidence>
<dbReference type="Pfam" id="PF02913">
    <property type="entry name" value="FAD-oxidase_C"/>
    <property type="match status" value="1"/>
</dbReference>
<evidence type="ECO:0000256" key="6">
    <source>
        <dbReference type="ARBA" id="ARBA00023002"/>
    </source>
</evidence>
<keyword evidence="4" id="KW-0285">Flavoprotein</keyword>
<comment type="function">
    <text evidence="10">Catalyzes the oxidation of D-2-hydroxyglutarate (D-2-HG) to alpha-ketoglutarate. Also catalyzes the oxidation of other D-2-hydroxyacids, such as D-malate (D-MAL) and D-lactate (D-LAC). Exhibits high activities towards D-2-HG and D-MAL but a very weak activity towards D-LAC.</text>
</comment>
<dbReference type="GO" id="GO:0005777">
    <property type="term" value="C:peroxisome"/>
    <property type="evidence" value="ECO:0007669"/>
    <property type="project" value="UniProtKB-SubCell"/>
</dbReference>
<dbReference type="FunFam" id="3.30.43.10:FF:000011">
    <property type="entry name" value="D-lactate dehydrogenase (Cytochrome)"/>
    <property type="match status" value="1"/>
</dbReference>
<reference evidence="13 14" key="1">
    <citation type="submission" date="2021-06" db="EMBL/GenBank/DDBJ databases">
        <title>Caerostris darwini draft genome.</title>
        <authorList>
            <person name="Kono N."/>
            <person name="Arakawa K."/>
        </authorList>
    </citation>
    <scope>NUCLEOTIDE SEQUENCE [LARGE SCALE GENOMIC DNA]</scope>
</reference>
<dbReference type="Proteomes" id="UP001054837">
    <property type="component" value="Unassembled WGS sequence"/>
</dbReference>
<dbReference type="InterPro" id="IPR016164">
    <property type="entry name" value="FAD-linked_Oxase-like_C"/>
</dbReference>
<evidence type="ECO:0000256" key="7">
    <source>
        <dbReference type="ARBA" id="ARBA00023140"/>
    </source>
</evidence>
<dbReference type="PANTHER" id="PTHR43716">
    <property type="entry name" value="D-2-HYDROXYGLUTARATE DEHYDROGENASE, MITOCHONDRIAL"/>
    <property type="match status" value="1"/>
</dbReference>
<evidence type="ECO:0000256" key="9">
    <source>
        <dbReference type="ARBA" id="ARBA00039639"/>
    </source>
</evidence>
<dbReference type="InterPro" id="IPR036318">
    <property type="entry name" value="FAD-bd_PCMH-like_sf"/>
</dbReference>
<protein>
    <recommendedName>
        <fullName evidence="9">D-2-hydroxyglutarate dehydrogenase, mitochondrial</fullName>
        <ecNumber evidence="8">1.1.99.39</ecNumber>
    </recommendedName>
</protein>
<dbReference type="Gene3D" id="3.30.465.10">
    <property type="match status" value="1"/>
</dbReference>
<keyword evidence="6" id="KW-0560">Oxidoreductase</keyword>
<evidence type="ECO:0000256" key="2">
    <source>
        <dbReference type="ARBA" id="ARBA00004275"/>
    </source>
</evidence>
<dbReference type="PANTHER" id="PTHR43716:SF1">
    <property type="entry name" value="D-2-HYDROXYGLUTARATE DEHYDROGENASE, MITOCHONDRIAL"/>
    <property type="match status" value="1"/>
</dbReference>
<dbReference type="InterPro" id="IPR016167">
    <property type="entry name" value="FAD-bd_PCMH_sub1"/>
</dbReference>
<dbReference type="EMBL" id="BPLQ01008661">
    <property type="protein sequence ID" value="GIY38745.1"/>
    <property type="molecule type" value="Genomic_DNA"/>
</dbReference>
<name>A0AAV4SX86_9ARAC</name>
<comment type="cofactor">
    <cofactor evidence="1">
        <name>FAD</name>
        <dbReference type="ChEBI" id="CHEBI:57692"/>
    </cofactor>
</comment>
<dbReference type="Gene3D" id="3.30.70.2740">
    <property type="match status" value="1"/>
</dbReference>
<dbReference type="GO" id="GO:0071949">
    <property type="term" value="F:FAD binding"/>
    <property type="evidence" value="ECO:0007669"/>
    <property type="project" value="InterPro"/>
</dbReference>